<feature type="domain" description="C2H2-type" evidence="3">
    <location>
        <begin position="434"/>
        <end position="466"/>
    </location>
</feature>
<feature type="compositionally biased region" description="Polar residues" evidence="2">
    <location>
        <begin position="935"/>
        <end position="953"/>
    </location>
</feature>
<dbReference type="GO" id="GO:0008270">
    <property type="term" value="F:zinc ion binding"/>
    <property type="evidence" value="ECO:0007669"/>
    <property type="project" value="UniProtKB-KW"/>
</dbReference>
<dbReference type="KEGG" id="obi:106872363"/>
<reference evidence="4" key="1">
    <citation type="submission" date="2015-07" db="EMBL/GenBank/DDBJ databases">
        <title>MeaNS - Measles Nucleotide Surveillance Program.</title>
        <authorList>
            <person name="Tran T."/>
            <person name="Druce J."/>
        </authorList>
    </citation>
    <scope>NUCLEOTIDE SEQUENCE</scope>
    <source>
        <strain evidence="4">UCB-OBI-ISO-001</strain>
        <tissue evidence="4">Gonad</tissue>
    </source>
</reference>
<feature type="compositionally biased region" description="Basic and acidic residues" evidence="2">
    <location>
        <begin position="1248"/>
        <end position="1258"/>
    </location>
</feature>
<feature type="region of interest" description="Disordered" evidence="2">
    <location>
        <begin position="924"/>
        <end position="953"/>
    </location>
</feature>
<feature type="region of interest" description="Disordered" evidence="2">
    <location>
        <begin position="1243"/>
        <end position="1274"/>
    </location>
</feature>
<evidence type="ECO:0000259" key="3">
    <source>
        <dbReference type="PROSITE" id="PS50157"/>
    </source>
</evidence>
<accession>A0A0L8H8S2</accession>
<feature type="compositionally biased region" description="Acidic residues" evidence="2">
    <location>
        <begin position="1259"/>
        <end position="1270"/>
    </location>
</feature>
<feature type="compositionally biased region" description="Acidic residues" evidence="2">
    <location>
        <begin position="234"/>
        <end position="249"/>
    </location>
</feature>
<feature type="compositionally biased region" description="Polar residues" evidence="2">
    <location>
        <begin position="464"/>
        <end position="484"/>
    </location>
</feature>
<dbReference type="SMART" id="SM00355">
    <property type="entry name" value="ZnF_C2H2"/>
    <property type="match status" value="8"/>
</dbReference>
<dbReference type="PROSITE" id="PS50157">
    <property type="entry name" value="ZINC_FINGER_C2H2_2"/>
    <property type="match status" value="3"/>
</dbReference>
<evidence type="ECO:0000256" key="1">
    <source>
        <dbReference type="PROSITE-ProRule" id="PRU00042"/>
    </source>
</evidence>
<sequence>MIFTLRFSTLLNHTDRTLYSTFLLNLYEMLIEGKDSEMESEDIDFSALPPHMVPGVQILSLAELIRCVSNGTEELRYYLLKESNTIIECKVCFNLFRNVGYFIAHKRFYCLACNRDKPTNSSATPPTYDEQSVTVAPELPTDATDFKKQSVELVRNNLLKKPSTLLHCYGSKRESFWQIYNKTNKQNESNKEISSSSSISFEPIDNTKVAMKVVSSDATEENDINSAEAKSEEEIAEITQDIEDEDLDDKLDKGTTSEPTSERSSPIPNETSDFKDLESNIKYELADFKHLKCLKCQRIMSSKKSLVNHVINLHGDLKRYYSCPLCKEKLKFRYFWGVIRHLSTIHYMKKLQINKIRSTLRKSSWVEKNSGEIVSAPILCKTKPASVQTNNKSKKASEDKVRLKNEEIAFANDLLQQKVLQGILSNSSKGRKKFRCQSCKKVFTQIKSLQAHLRDCTDWEHVTKSSSDFKQNGQSTKKSQVASKSHSEPAPSEELKKKETVSSNKTTILLPKRNDSEKSSTQKTNDGTSDLKTKESVKTSVQTDIQPCPSGLIPLQSASIIPQLPLPTRLPANMSNWTNPPLGKFISIGNNTCTTNKANSSLISSLTITPNAVPLSDQSKSVPTAAVPCIVRPLQTNTLSTVSVNDLPILLPTTALSGSATPTVSSQSSTNIVCSVAAPNTLCLVDNKQSQKPSPVIMSTVNKINPGDNSQIISDNVVPNILAAVDKKGQISLTAILLPANSQLPVTQLPNASVEKQNSTLITSQSNATVSNENKSLNHFVENKNSNVVSNGHVSSYSNDTITQGAEIQPLDDVKTLIMTKENMIQGQKVSESKTPDVEGDDFENSAAAKDKEDKFPVCKKERDSDITNSVSDGVKPSTVSSSNVSCQSSYKCTDVNSQLIHQESNSKCSTSPDITTVLDTSQDLSSFPEKHGSKANSQHLSKKTSSVSGHQIQRNGLKYNSAGIRDKKSALHSLIDSESLRCIQCTRSFSKMSHVRRHAIRHLGWKRYKCKFCSFSNYERSECKTHIKRRHLGKIAGLTVKLLDFYIVDLNNNDNQITSCDSKFFVKRKEVETLKLVSPSTTNLKTSTDDDSEEYTRVDSPEHVTSVSDCSDHKTSDLDSTDNDTSVSNSTDHVISVSEETSSANIKTGEKQDSEKILALIDTKSLKCLECSREFQKRSHLRRHIVRHLGLKRYKCKQCKFTSYDRSECRSHIERCHLGKVQGITVNSINCSIVMLSQSEENYQESQMEKSNAKETGIEQEIETSEDIDSNSCSNFMSNTTTATTTTSTFTMSSTSFNSLFSTSESSKTKVNKKPLNIAAGHKGKSPSKQASGKVTGSEKRKKSLGQVTSSKRQISPKKAKKVSSTQSSATTAKKLLADDLSVLNTRKGYYVKPNFLQLARSAKKIPKSKNN</sequence>
<dbReference type="PANTHER" id="PTHR21020">
    <property type="entry name" value="ZINC FINGER PROTEIN 800"/>
    <property type="match status" value="1"/>
</dbReference>
<proteinExistence type="predicted"/>
<keyword evidence="1" id="KW-0479">Metal-binding</keyword>
<feature type="compositionally biased region" description="Low complexity" evidence="2">
    <location>
        <begin position="256"/>
        <end position="266"/>
    </location>
</feature>
<gene>
    <name evidence="4" type="ORF">OCBIM_22020775mg</name>
</gene>
<dbReference type="PROSITE" id="PS00028">
    <property type="entry name" value="ZINC_FINGER_C2H2_1"/>
    <property type="match status" value="3"/>
</dbReference>
<dbReference type="EMBL" id="KQ418964">
    <property type="protein sequence ID" value="KOF85145.1"/>
    <property type="molecule type" value="Genomic_DNA"/>
</dbReference>
<evidence type="ECO:0000256" key="2">
    <source>
        <dbReference type="SAM" id="MobiDB-lite"/>
    </source>
</evidence>
<feature type="region of interest" description="Disordered" evidence="2">
    <location>
        <begin position="826"/>
        <end position="886"/>
    </location>
</feature>
<keyword evidence="1" id="KW-0863">Zinc-finger</keyword>
<feature type="domain" description="C2H2-type" evidence="3">
    <location>
        <begin position="981"/>
        <end position="1008"/>
    </location>
</feature>
<dbReference type="InterPro" id="IPR039149">
    <property type="entry name" value="ZNF800"/>
</dbReference>
<feature type="region of interest" description="Disordered" evidence="2">
    <location>
        <begin position="1304"/>
        <end position="1372"/>
    </location>
</feature>
<keyword evidence="1" id="KW-0862">Zinc</keyword>
<dbReference type="InterPro" id="IPR013087">
    <property type="entry name" value="Znf_C2H2_type"/>
</dbReference>
<dbReference type="PANTHER" id="PTHR21020:SF0">
    <property type="entry name" value="ZINC FINGER PROTEIN 800"/>
    <property type="match status" value="1"/>
</dbReference>
<feature type="compositionally biased region" description="Basic and acidic residues" evidence="2">
    <location>
        <begin position="849"/>
        <end position="866"/>
    </location>
</feature>
<feature type="compositionally biased region" description="Low complexity" evidence="2">
    <location>
        <begin position="1124"/>
        <end position="1133"/>
    </location>
</feature>
<name>A0A0L8H8S2_OCTBM</name>
<evidence type="ECO:0000313" key="4">
    <source>
        <dbReference type="EMBL" id="KOF85145.1"/>
    </source>
</evidence>
<feature type="region of interest" description="Disordered" evidence="2">
    <location>
        <begin position="1082"/>
        <end position="1150"/>
    </location>
</feature>
<feature type="domain" description="C2H2-type" evidence="3">
    <location>
        <begin position="1167"/>
        <end position="1194"/>
    </location>
</feature>
<protein>
    <recommendedName>
        <fullName evidence="3">C2H2-type domain-containing protein</fullName>
    </recommendedName>
</protein>
<dbReference type="SUPFAM" id="SSF57667">
    <property type="entry name" value="beta-beta-alpha zinc fingers"/>
    <property type="match status" value="2"/>
</dbReference>
<dbReference type="OrthoDB" id="10066279at2759"/>
<organism evidence="4">
    <name type="scientific">Octopus bimaculoides</name>
    <name type="common">California two-spotted octopus</name>
    <dbReference type="NCBI Taxonomy" id="37653"/>
    <lineage>
        <taxon>Eukaryota</taxon>
        <taxon>Metazoa</taxon>
        <taxon>Spiralia</taxon>
        <taxon>Lophotrochozoa</taxon>
        <taxon>Mollusca</taxon>
        <taxon>Cephalopoda</taxon>
        <taxon>Coleoidea</taxon>
        <taxon>Octopodiformes</taxon>
        <taxon>Octopoda</taxon>
        <taxon>Incirrata</taxon>
        <taxon>Octopodidae</taxon>
        <taxon>Octopus</taxon>
    </lineage>
</organism>
<feature type="region of interest" description="Disordered" evidence="2">
    <location>
        <begin position="464"/>
        <end position="536"/>
    </location>
</feature>
<dbReference type="InterPro" id="IPR036236">
    <property type="entry name" value="Znf_C2H2_sf"/>
</dbReference>
<dbReference type="Gene3D" id="3.30.160.60">
    <property type="entry name" value="Classic Zinc Finger"/>
    <property type="match status" value="3"/>
</dbReference>
<feature type="compositionally biased region" description="Low complexity" evidence="2">
    <location>
        <begin position="875"/>
        <end position="886"/>
    </location>
</feature>
<feature type="region of interest" description="Disordered" evidence="2">
    <location>
        <begin position="214"/>
        <end position="273"/>
    </location>
</feature>